<proteinExistence type="predicted"/>
<feature type="chain" id="PRO_5025482381" description="Secreted protein" evidence="1">
    <location>
        <begin position="22"/>
        <end position="118"/>
    </location>
</feature>
<organism evidence="2 3">
    <name type="scientific">Gymnopus androsaceus JB14</name>
    <dbReference type="NCBI Taxonomy" id="1447944"/>
    <lineage>
        <taxon>Eukaryota</taxon>
        <taxon>Fungi</taxon>
        <taxon>Dikarya</taxon>
        <taxon>Basidiomycota</taxon>
        <taxon>Agaricomycotina</taxon>
        <taxon>Agaricomycetes</taxon>
        <taxon>Agaricomycetidae</taxon>
        <taxon>Agaricales</taxon>
        <taxon>Marasmiineae</taxon>
        <taxon>Omphalotaceae</taxon>
        <taxon>Gymnopus</taxon>
    </lineage>
</organism>
<keyword evidence="3" id="KW-1185">Reference proteome</keyword>
<evidence type="ECO:0008006" key="4">
    <source>
        <dbReference type="Google" id="ProtNLM"/>
    </source>
</evidence>
<evidence type="ECO:0000313" key="2">
    <source>
        <dbReference type="EMBL" id="KAE9383345.1"/>
    </source>
</evidence>
<feature type="signal peptide" evidence="1">
    <location>
        <begin position="1"/>
        <end position="21"/>
    </location>
</feature>
<accession>A0A6A4GD51</accession>
<protein>
    <recommendedName>
        <fullName evidence="4">Secreted protein</fullName>
    </recommendedName>
</protein>
<sequence>MFTTQALVCLISLAFATIAQAAPPSSIRRYPVVWKGCYAFEPRFLWRYPLCGTTRRSLHIQRPVLKTSLYATEFNARDFGFHVCKTWGPFFGAFRRLLTISVFRPLDVTAKASLPVMF</sequence>
<dbReference type="Proteomes" id="UP000799118">
    <property type="component" value="Unassembled WGS sequence"/>
</dbReference>
<gene>
    <name evidence="2" type="ORF">BT96DRAFT_74025</name>
</gene>
<name>A0A6A4GD51_9AGAR</name>
<keyword evidence="1" id="KW-0732">Signal</keyword>
<dbReference type="EMBL" id="ML770539">
    <property type="protein sequence ID" value="KAE9383345.1"/>
    <property type="molecule type" value="Genomic_DNA"/>
</dbReference>
<dbReference type="AlphaFoldDB" id="A0A6A4GD51"/>
<evidence type="ECO:0000313" key="3">
    <source>
        <dbReference type="Proteomes" id="UP000799118"/>
    </source>
</evidence>
<evidence type="ECO:0000256" key="1">
    <source>
        <dbReference type="SAM" id="SignalP"/>
    </source>
</evidence>
<reference evidence="2" key="1">
    <citation type="journal article" date="2019" name="Environ. Microbiol.">
        <title>Fungal ecological strategies reflected in gene transcription - a case study of two litter decomposers.</title>
        <authorList>
            <person name="Barbi F."/>
            <person name="Kohler A."/>
            <person name="Barry K."/>
            <person name="Baskaran P."/>
            <person name="Daum C."/>
            <person name="Fauchery L."/>
            <person name="Ihrmark K."/>
            <person name="Kuo A."/>
            <person name="LaButti K."/>
            <person name="Lipzen A."/>
            <person name="Morin E."/>
            <person name="Grigoriev I.V."/>
            <person name="Henrissat B."/>
            <person name="Lindahl B."/>
            <person name="Martin F."/>
        </authorList>
    </citation>
    <scope>NUCLEOTIDE SEQUENCE</scope>
    <source>
        <strain evidence="2">JB14</strain>
    </source>
</reference>